<dbReference type="EMBL" id="BAAAPC010000003">
    <property type="protein sequence ID" value="GAA1984807.1"/>
    <property type="molecule type" value="Genomic_DNA"/>
</dbReference>
<accession>A0ABN2SDU7</accession>
<evidence type="ECO:0000256" key="1">
    <source>
        <dbReference type="SAM" id="Phobius"/>
    </source>
</evidence>
<dbReference type="RefSeq" id="WP_344106182.1">
    <property type="nucleotide sequence ID" value="NZ_BAAAPC010000003.1"/>
</dbReference>
<dbReference type="Proteomes" id="UP001501585">
    <property type="component" value="Unassembled WGS sequence"/>
</dbReference>
<keyword evidence="1" id="KW-1133">Transmembrane helix</keyword>
<proteinExistence type="predicted"/>
<sequence length="53" mass="5415">MQDVWAVLLIALGGLLLGGAIATWKTNKALTALLGLCTVLAVASGVLRLGYFG</sequence>
<keyword evidence="1" id="KW-0812">Transmembrane</keyword>
<reference evidence="2 3" key="1">
    <citation type="journal article" date="2019" name="Int. J. Syst. Evol. Microbiol.">
        <title>The Global Catalogue of Microorganisms (GCM) 10K type strain sequencing project: providing services to taxonomists for standard genome sequencing and annotation.</title>
        <authorList>
            <consortium name="The Broad Institute Genomics Platform"/>
            <consortium name="The Broad Institute Genome Sequencing Center for Infectious Disease"/>
            <person name="Wu L."/>
            <person name="Ma J."/>
        </authorList>
    </citation>
    <scope>NUCLEOTIDE SEQUENCE [LARGE SCALE GENOMIC DNA]</scope>
    <source>
        <strain evidence="2 3">JCM 15313</strain>
    </source>
</reference>
<evidence type="ECO:0008006" key="4">
    <source>
        <dbReference type="Google" id="ProtNLM"/>
    </source>
</evidence>
<keyword evidence="1" id="KW-0472">Membrane</keyword>
<evidence type="ECO:0000313" key="2">
    <source>
        <dbReference type="EMBL" id="GAA1984807.1"/>
    </source>
</evidence>
<keyword evidence="3" id="KW-1185">Reference proteome</keyword>
<comment type="caution">
    <text evidence="2">The sequence shown here is derived from an EMBL/GenBank/DDBJ whole genome shotgun (WGS) entry which is preliminary data.</text>
</comment>
<protein>
    <recommendedName>
        <fullName evidence="4">Amidotransferase</fullName>
    </recommendedName>
</protein>
<name>A0ABN2SDU7_9ACTN</name>
<gene>
    <name evidence="2" type="ORF">GCM10009799_07750</name>
</gene>
<feature type="transmembrane region" description="Helical" evidence="1">
    <location>
        <begin position="32"/>
        <end position="51"/>
    </location>
</feature>
<evidence type="ECO:0000313" key="3">
    <source>
        <dbReference type="Proteomes" id="UP001501585"/>
    </source>
</evidence>
<organism evidence="2 3">
    <name type="scientific">Nocardiopsis rhodophaea</name>
    <dbReference type="NCBI Taxonomy" id="280238"/>
    <lineage>
        <taxon>Bacteria</taxon>
        <taxon>Bacillati</taxon>
        <taxon>Actinomycetota</taxon>
        <taxon>Actinomycetes</taxon>
        <taxon>Streptosporangiales</taxon>
        <taxon>Nocardiopsidaceae</taxon>
        <taxon>Nocardiopsis</taxon>
    </lineage>
</organism>